<keyword evidence="1 3" id="KW-0238">DNA-binding</keyword>
<evidence type="ECO:0000256" key="1">
    <source>
        <dbReference type="ARBA" id="ARBA00023125"/>
    </source>
</evidence>
<evidence type="ECO:0000313" key="3">
    <source>
        <dbReference type="EMBL" id="MBA9086570.1"/>
    </source>
</evidence>
<protein>
    <submittedName>
        <fullName evidence="3">DNA-binding transcriptional MerR regulator</fullName>
    </submittedName>
</protein>
<gene>
    <name evidence="3" type="ORF">FHR92_003050</name>
</gene>
<accession>A0A7W3XSI6</accession>
<dbReference type="EMBL" id="JACJIP010000020">
    <property type="protein sequence ID" value="MBA9086570.1"/>
    <property type="molecule type" value="Genomic_DNA"/>
</dbReference>
<dbReference type="RefSeq" id="WP_220482762.1">
    <property type="nucleotide sequence ID" value="NZ_JACJIP010000020.1"/>
</dbReference>
<dbReference type="Proteomes" id="UP000567067">
    <property type="component" value="Unassembled WGS sequence"/>
</dbReference>
<dbReference type="SMART" id="SM00422">
    <property type="entry name" value="HTH_MERR"/>
    <property type="match status" value="1"/>
</dbReference>
<sequence length="146" mass="16790">MFRIGEFSKLCGLSADTLYHYEKLKILVPKTVDKFTSYRYYDASQLVTVNKILALKDAGFSLEEIADVLNKGISVPMLIEMLENKAVLLETTLSNEYNRLERLHTNIFLIKNGGIAQMNEISIKRLSRFLLHQSARFLLKRVSMKT</sequence>
<dbReference type="GO" id="GO:0003677">
    <property type="term" value="F:DNA binding"/>
    <property type="evidence" value="ECO:0007669"/>
    <property type="project" value="UniProtKB-KW"/>
</dbReference>
<evidence type="ECO:0000259" key="2">
    <source>
        <dbReference type="PROSITE" id="PS50937"/>
    </source>
</evidence>
<evidence type="ECO:0000313" key="4">
    <source>
        <dbReference type="Proteomes" id="UP000567067"/>
    </source>
</evidence>
<organism evidence="3 4">
    <name type="scientific">Fontibacillus solani</name>
    <dbReference type="NCBI Taxonomy" id="1572857"/>
    <lineage>
        <taxon>Bacteria</taxon>
        <taxon>Bacillati</taxon>
        <taxon>Bacillota</taxon>
        <taxon>Bacilli</taxon>
        <taxon>Bacillales</taxon>
        <taxon>Paenibacillaceae</taxon>
        <taxon>Fontibacillus</taxon>
    </lineage>
</organism>
<dbReference type="InterPro" id="IPR047057">
    <property type="entry name" value="MerR_fam"/>
</dbReference>
<dbReference type="PANTHER" id="PTHR30204">
    <property type="entry name" value="REDOX-CYCLING DRUG-SENSING TRANSCRIPTIONAL ACTIVATOR SOXR"/>
    <property type="match status" value="1"/>
</dbReference>
<reference evidence="3 4" key="1">
    <citation type="submission" date="2020-08" db="EMBL/GenBank/DDBJ databases">
        <title>Genomic Encyclopedia of Type Strains, Phase III (KMG-III): the genomes of soil and plant-associated and newly described type strains.</title>
        <authorList>
            <person name="Whitman W."/>
        </authorList>
    </citation>
    <scope>NUCLEOTIDE SEQUENCE [LARGE SCALE GENOMIC DNA]</scope>
    <source>
        <strain evidence="3 4">CECT 8693</strain>
    </source>
</reference>
<feature type="domain" description="HTH merR-type" evidence="2">
    <location>
        <begin position="1"/>
        <end position="71"/>
    </location>
</feature>
<dbReference type="Pfam" id="PF13411">
    <property type="entry name" value="MerR_1"/>
    <property type="match status" value="1"/>
</dbReference>
<name>A0A7W3XSI6_9BACL</name>
<keyword evidence="4" id="KW-1185">Reference proteome</keyword>
<dbReference type="Gene3D" id="1.10.1660.10">
    <property type="match status" value="1"/>
</dbReference>
<dbReference type="PROSITE" id="PS50937">
    <property type="entry name" value="HTH_MERR_2"/>
    <property type="match status" value="1"/>
</dbReference>
<dbReference type="InterPro" id="IPR009061">
    <property type="entry name" value="DNA-bd_dom_put_sf"/>
</dbReference>
<dbReference type="SUPFAM" id="SSF46955">
    <property type="entry name" value="Putative DNA-binding domain"/>
    <property type="match status" value="1"/>
</dbReference>
<dbReference type="AlphaFoldDB" id="A0A7W3XSI6"/>
<comment type="caution">
    <text evidence="3">The sequence shown here is derived from an EMBL/GenBank/DDBJ whole genome shotgun (WGS) entry which is preliminary data.</text>
</comment>
<proteinExistence type="predicted"/>
<dbReference type="InterPro" id="IPR000551">
    <property type="entry name" value="MerR-type_HTH_dom"/>
</dbReference>
<dbReference type="PANTHER" id="PTHR30204:SF97">
    <property type="entry name" value="MERR FAMILY REGULATORY PROTEIN"/>
    <property type="match status" value="1"/>
</dbReference>
<dbReference type="GO" id="GO:0003700">
    <property type="term" value="F:DNA-binding transcription factor activity"/>
    <property type="evidence" value="ECO:0007669"/>
    <property type="project" value="InterPro"/>
</dbReference>